<accession>A0ABU7UW97</accession>
<gene>
    <name evidence="1" type="ORF">SJI18_22420</name>
</gene>
<dbReference type="InterPro" id="IPR050583">
    <property type="entry name" value="Mycobacterial_A85_antigen"/>
</dbReference>
<dbReference type="SUPFAM" id="SSF53474">
    <property type="entry name" value="alpha/beta-Hydrolases"/>
    <property type="match status" value="1"/>
</dbReference>
<evidence type="ECO:0000313" key="1">
    <source>
        <dbReference type="EMBL" id="MEF2115039.1"/>
    </source>
</evidence>
<protein>
    <submittedName>
        <fullName evidence="1">HTH domain-containing protein</fullName>
    </submittedName>
</protein>
<dbReference type="RefSeq" id="WP_253201913.1">
    <property type="nucleotide sequence ID" value="NZ_JAZHFS010000037.1"/>
</dbReference>
<dbReference type="Pfam" id="PF00756">
    <property type="entry name" value="Esterase"/>
    <property type="match status" value="1"/>
</dbReference>
<reference evidence="1 2" key="1">
    <citation type="submission" date="2023-11" db="EMBL/GenBank/DDBJ databases">
        <title>Draft genome sequence of a psychrophilic Clostridium strain from permafrost water brine.</title>
        <authorList>
            <person name="Shcherbakova V.A."/>
            <person name="Trubitsyn V.E."/>
            <person name="Zakharyuk A.G."/>
        </authorList>
    </citation>
    <scope>NUCLEOTIDE SEQUENCE [LARGE SCALE GENOMIC DNA]</scope>
    <source>
        <strain evidence="1 2">14F</strain>
    </source>
</reference>
<dbReference type="Pfam" id="PF20317">
    <property type="entry name" value="HTH_60"/>
    <property type="match status" value="1"/>
</dbReference>
<name>A0ABU7UW97_9CLOT</name>
<dbReference type="InterPro" id="IPR000801">
    <property type="entry name" value="Esterase-like"/>
</dbReference>
<dbReference type="Proteomes" id="UP001498469">
    <property type="component" value="Unassembled WGS sequence"/>
</dbReference>
<comment type="caution">
    <text evidence="1">The sequence shown here is derived from an EMBL/GenBank/DDBJ whole genome shotgun (WGS) entry which is preliminary data.</text>
</comment>
<keyword evidence="2" id="KW-1185">Reference proteome</keyword>
<organism evidence="1 2">
    <name type="scientific">Clostridium frigoriphilum</name>
    <dbReference type="NCBI Taxonomy" id="443253"/>
    <lineage>
        <taxon>Bacteria</taxon>
        <taxon>Bacillati</taxon>
        <taxon>Bacillota</taxon>
        <taxon>Clostridia</taxon>
        <taxon>Eubacteriales</taxon>
        <taxon>Clostridiaceae</taxon>
        <taxon>Clostridium</taxon>
    </lineage>
</organism>
<dbReference type="PANTHER" id="PTHR48098">
    <property type="entry name" value="ENTEROCHELIN ESTERASE-RELATED"/>
    <property type="match status" value="1"/>
</dbReference>
<sequence length="287" mass="33213">MNKSKVEKVNFYSDVLGKEMSMLVYLPECYNNSTPLPVLYFLHGRSGDENIMFEMGINTKADQMIKDGDIKPMIIVCPRIENSMGLNSSLICKEVSDLGDNNRIINIGMYKDYFMKEIIFLTDKTFNTIKDRKGRYMDIEIIRQSVSKNINQNDCIIRGDIQNLINNYKIELKSLSKITGIDYVWLKDFMDGKNNSNIQEPAYLSNMLYMLSDGILMINEDNRIKGVIDVLISEFEIKYETLAIYAKLELEDVQNFMDDTNSISIEKKYKLAVAVLFLHCLFKRLPN</sequence>
<dbReference type="InterPro" id="IPR029058">
    <property type="entry name" value="AB_hydrolase_fold"/>
</dbReference>
<dbReference type="EMBL" id="JAZHFS010000037">
    <property type="protein sequence ID" value="MEF2115039.1"/>
    <property type="molecule type" value="Genomic_DNA"/>
</dbReference>
<proteinExistence type="predicted"/>
<evidence type="ECO:0000313" key="2">
    <source>
        <dbReference type="Proteomes" id="UP001498469"/>
    </source>
</evidence>
<dbReference type="Gene3D" id="3.40.50.1820">
    <property type="entry name" value="alpha/beta hydrolase"/>
    <property type="match status" value="1"/>
</dbReference>
<dbReference type="InterPro" id="IPR046930">
    <property type="entry name" value="HTH_60"/>
</dbReference>
<dbReference type="PANTHER" id="PTHR48098:SF1">
    <property type="entry name" value="DIACYLGLYCEROL ACYLTRANSFERASE_MYCOLYLTRANSFERASE AG85A"/>
    <property type="match status" value="1"/>
</dbReference>